<keyword evidence="2" id="KW-1185">Reference proteome</keyword>
<dbReference type="EMBL" id="JALIDZ010000001">
    <property type="protein sequence ID" value="MCT8970614.1"/>
    <property type="molecule type" value="Genomic_DNA"/>
</dbReference>
<protein>
    <recommendedName>
        <fullName evidence="3">HTH cro/C1-type domain-containing protein</fullName>
    </recommendedName>
</protein>
<sequence length="210" mass="21757">MSTRPGAGAINWERLGRVASARLDPRAGIVSRSGIRALRARRGLSAGDYLSVCAALDLDPLDLDPVGLAPAGKDVPAYRGRLSHEIVAAAVLGRRLALGITSMEAAARAIGGLSAATLCRIGQGRALSAGALLRIAAWTGKHPNEFTVSDSAPPALIAEIVESLARINPPAMGPEAGPGKACENNPFHDVSHVKRALARLAREARAREGS</sequence>
<dbReference type="Proteomes" id="UP001320898">
    <property type="component" value="Unassembled WGS sequence"/>
</dbReference>
<proteinExistence type="predicted"/>
<evidence type="ECO:0000313" key="2">
    <source>
        <dbReference type="Proteomes" id="UP001320898"/>
    </source>
</evidence>
<dbReference type="RefSeq" id="WP_261614179.1">
    <property type="nucleotide sequence ID" value="NZ_JALIDZ010000001.1"/>
</dbReference>
<organism evidence="1 2">
    <name type="scientific">Microbaculum marinisediminis</name>
    <dbReference type="NCBI Taxonomy" id="2931392"/>
    <lineage>
        <taxon>Bacteria</taxon>
        <taxon>Pseudomonadati</taxon>
        <taxon>Pseudomonadota</taxon>
        <taxon>Alphaproteobacteria</taxon>
        <taxon>Hyphomicrobiales</taxon>
        <taxon>Tepidamorphaceae</taxon>
        <taxon>Microbaculum</taxon>
    </lineage>
</organism>
<evidence type="ECO:0000313" key="1">
    <source>
        <dbReference type="EMBL" id="MCT8970614.1"/>
    </source>
</evidence>
<evidence type="ECO:0008006" key="3">
    <source>
        <dbReference type="Google" id="ProtNLM"/>
    </source>
</evidence>
<gene>
    <name evidence="1" type="ORF">MUB46_01960</name>
</gene>
<name>A0AAW5QT11_9HYPH</name>
<dbReference type="AlphaFoldDB" id="A0AAW5QT11"/>
<comment type="caution">
    <text evidence="1">The sequence shown here is derived from an EMBL/GenBank/DDBJ whole genome shotgun (WGS) entry which is preliminary data.</text>
</comment>
<reference evidence="1 2" key="1">
    <citation type="submission" date="2022-04" db="EMBL/GenBank/DDBJ databases">
        <authorList>
            <person name="Ye Y.-Q."/>
            <person name="Du Z.-J."/>
        </authorList>
    </citation>
    <scope>NUCLEOTIDE SEQUENCE [LARGE SCALE GENOMIC DNA]</scope>
    <source>
        <strain evidence="1 2">A6E488</strain>
    </source>
</reference>
<accession>A0AAW5QT11</accession>